<dbReference type="AlphaFoldDB" id="A0A8S1B4F1"/>
<reference evidence="5 6" key="1">
    <citation type="submission" date="2020-04" db="EMBL/GenBank/DDBJ databases">
        <authorList>
            <person name="Wallbank WR R."/>
            <person name="Pardo Diaz C."/>
            <person name="Kozak K."/>
            <person name="Martin S."/>
            <person name="Jiggins C."/>
            <person name="Moest M."/>
            <person name="Warren A I."/>
            <person name="Byers J.R.P. K."/>
            <person name="Montejo-Kovacevich G."/>
            <person name="Yen C E."/>
        </authorList>
    </citation>
    <scope>NUCLEOTIDE SEQUENCE [LARGE SCALE GENOMIC DNA]</scope>
</reference>
<evidence type="ECO:0000259" key="2">
    <source>
        <dbReference type="Pfam" id="PF03184"/>
    </source>
</evidence>
<evidence type="ECO:0000313" key="6">
    <source>
        <dbReference type="Proteomes" id="UP000494106"/>
    </source>
</evidence>
<evidence type="ECO:0000259" key="3">
    <source>
        <dbReference type="Pfam" id="PF12017"/>
    </source>
</evidence>
<dbReference type="GO" id="GO:0003676">
    <property type="term" value="F:nucleic acid binding"/>
    <property type="evidence" value="ECO:0007669"/>
    <property type="project" value="InterPro"/>
</dbReference>
<feature type="domain" description="DDE-1" evidence="2">
    <location>
        <begin position="2"/>
        <end position="51"/>
    </location>
</feature>
<evidence type="ECO:0000259" key="4">
    <source>
        <dbReference type="Pfam" id="PF21787"/>
    </source>
</evidence>
<dbReference type="Pfam" id="PF21787">
    <property type="entry name" value="TNP-like_RNaseH_N"/>
    <property type="match status" value="1"/>
</dbReference>
<feature type="region of interest" description="Disordered" evidence="1">
    <location>
        <begin position="289"/>
        <end position="339"/>
    </location>
</feature>
<dbReference type="Pfam" id="PF03184">
    <property type="entry name" value="DDE_1"/>
    <property type="match status" value="1"/>
</dbReference>
<evidence type="ECO:0008006" key="7">
    <source>
        <dbReference type="Google" id="ProtNLM"/>
    </source>
</evidence>
<dbReference type="InterPro" id="IPR021896">
    <property type="entry name" value="THAP9-like_HTH"/>
</dbReference>
<feature type="domain" description="Transposable element P transposase-like RNase H" evidence="4">
    <location>
        <begin position="200"/>
        <end position="273"/>
    </location>
</feature>
<dbReference type="InterPro" id="IPR048365">
    <property type="entry name" value="TNP-like_RNaseH_N"/>
</dbReference>
<organism evidence="5 6">
    <name type="scientific">Arctia plantaginis</name>
    <name type="common">Wood tiger moth</name>
    <name type="synonym">Phalaena plantaginis</name>
    <dbReference type="NCBI Taxonomy" id="874455"/>
    <lineage>
        <taxon>Eukaryota</taxon>
        <taxon>Metazoa</taxon>
        <taxon>Ecdysozoa</taxon>
        <taxon>Arthropoda</taxon>
        <taxon>Hexapoda</taxon>
        <taxon>Insecta</taxon>
        <taxon>Pterygota</taxon>
        <taxon>Neoptera</taxon>
        <taxon>Endopterygota</taxon>
        <taxon>Lepidoptera</taxon>
        <taxon>Glossata</taxon>
        <taxon>Ditrysia</taxon>
        <taxon>Noctuoidea</taxon>
        <taxon>Erebidae</taxon>
        <taxon>Arctiinae</taxon>
        <taxon>Arctia</taxon>
    </lineage>
</organism>
<evidence type="ECO:0000313" key="5">
    <source>
        <dbReference type="EMBL" id="CAB3252775.1"/>
    </source>
</evidence>
<comment type="caution">
    <text evidence="5">The sequence shown here is derived from an EMBL/GenBank/DDBJ whole genome shotgun (WGS) entry which is preliminary data.</text>
</comment>
<dbReference type="Pfam" id="PF12017">
    <property type="entry name" value="Tnp_P_element"/>
    <property type="match status" value="1"/>
</dbReference>
<dbReference type="InterPro" id="IPR004875">
    <property type="entry name" value="DDE_SF_endonuclease_dom"/>
</dbReference>
<gene>
    <name evidence="5" type="ORF">APLA_LOCUS13694</name>
</gene>
<keyword evidence="6" id="KW-1185">Reference proteome</keyword>
<dbReference type="EMBL" id="CADEBC010000558">
    <property type="protein sequence ID" value="CAB3252775.1"/>
    <property type="molecule type" value="Genomic_DNA"/>
</dbReference>
<accession>A0A8S1B4F1</accession>
<protein>
    <recommendedName>
        <fullName evidence="7">DDE-1 domain-containing protein</fullName>
    </recommendedName>
</protein>
<dbReference type="OrthoDB" id="413361at2759"/>
<evidence type="ECO:0000256" key="1">
    <source>
        <dbReference type="SAM" id="MobiDB-lite"/>
    </source>
</evidence>
<name>A0A8S1B4F1_ARCPL</name>
<feature type="domain" description="THAP9-like helix-turn-helix" evidence="3">
    <location>
        <begin position="150"/>
        <end position="194"/>
    </location>
</feature>
<sequence length="488" mass="55525">MNFRKNLVLKMINCLDANENHSSTKVTVLDAILMVNDAWNKMSQSTIHNCFKHAGFIESHNGLPIQISEHEFDEEDDIPLSLWSRNLNSDSLAAPEMWEDYVDIDSGLFTFEEPTDENIVQNISAKEQLESDGEEEVEEAPLPTAEEALKAAELLSRFVRKFALTLHFYSPAAYKFIRQMYNTCLPHTNTLHDWYKSVEAKPGFTQEAIERLTEKVKNSKKSLLCSLVVDEMSIRQQKIWTGKKYEGLVDIGIANNDSNQIATQADVVVMEKIDDSSIISIVIEEENQPDRTADVVPTSILDEENQNDKTYVPDNSSSDTDDSYADTVSSSPGDGNLVHQQCKERLQEKRVRRKPDFYSADMCVDISDDGISFSDAISGHEKKQWQCAMKEELKSFQENDTWELVDRPKDLKKSNSEITILPNVLSSKSSEKTFFEHLLIQSTKKSQTANVKRKKVKIAASAEVITHQDVIERLKQKEDDKAKKEQEK</sequence>
<dbReference type="Proteomes" id="UP000494106">
    <property type="component" value="Unassembled WGS sequence"/>
</dbReference>
<proteinExistence type="predicted"/>